<dbReference type="CDD" id="cd06170">
    <property type="entry name" value="LuxR_C_like"/>
    <property type="match status" value="1"/>
</dbReference>
<feature type="domain" description="HTH luxR-type" evidence="4">
    <location>
        <begin position="595"/>
        <end position="660"/>
    </location>
</feature>
<dbReference type="GO" id="GO:0016887">
    <property type="term" value="F:ATP hydrolysis activity"/>
    <property type="evidence" value="ECO:0007669"/>
    <property type="project" value="InterPro"/>
</dbReference>
<protein>
    <submittedName>
        <fullName evidence="5">AAA domain-containing protein</fullName>
    </submittedName>
</protein>
<keyword evidence="3" id="KW-0804">Transcription</keyword>
<dbReference type="Proteomes" id="UP000183988">
    <property type="component" value="Unassembled WGS sequence"/>
</dbReference>
<dbReference type="PROSITE" id="PS50043">
    <property type="entry name" value="HTH_LUXR_2"/>
    <property type="match status" value="1"/>
</dbReference>
<dbReference type="InterPro" id="IPR016032">
    <property type="entry name" value="Sig_transdc_resp-reg_C-effctor"/>
</dbReference>
<dbReference type="GO" id="GO:0003677">
    <property type="term" value="F:DNA binding"/>
    <property type="evidence" value="ECO:0007669"/>
    <property type="project" value="UniProtKB-KW"/>
</dbReference>
<keyword evidence="1" id="KW-0805">Transcription regulation</keyword>
<gene>
    <name evidence="5" type="ORF">SAMN05216225_103330</name>
</gene>
<evidence type="ECO:0000256" key="1">
    <source>
        <dbReference type="ARBA" id="ARBA00023015"/>
    </source>
</evidence>
<dbReference type="InterPro" id="IPR000792">
    <property type="entry name" value="Tscrpt_reg_LuxR_C"/>
</dbReference>
<evidence type="ECO:0000256" key="3">
    <source>
        <dbReference type="ARBA" id="ARBA00023163"/>
    </source>
</evidence>
<dbReference type="OrthoDB" id="182489at2"/>
<dbReference type="AlphaFoldDB" id="A0A1M5JU25"/>
<dbReference type="Pfam" id="PF13401">
    <property type="entry name" value="AAA_22"/>
    <property type="match status" value="1"/>
</dbReference>
<dbReference type="Pfam" id="PF00196">
    <property type="entry name" value="GerE"/>
    <property type="match status" value="1"/>
</dbReference>
<dbReference type="Gene3D" id="1.10.10.10">
    <property type="entry name" value="Winged helix-like DNA-binding domain superfamily/Winged helix DNA-binding domain"/>
    <property type="match status" value="1"/>
</dbReference>
<dbReference type="SUPFAM" id="SSF46894">
    <property type="entry name" value="C-terminal effector domain of the bipartite response regulators"/>
    <property type="match status" value="1"/>
</dbReference>
<dbReference type="SMART" id="SM00421">
    <property type="entry name" value="HTH_LUXR"/>
    <property type="match status" value="1"/>
</dbReference>
<dbReference type="SUPFAM" id="SSF52540">
    <property type="entry name" value="P-loop containing nucleoside triphosphate hydrolases"/>
    <property type="match status" value="1"/>
</dbReference>
<reference evidence="5 6" key="1">
    <citation type="submission" date="2016-11" db="EMBL/GenBank/DDBJ databases">
        <authorList>
            <person name="Jaros S."/>
            <person name="Januszkiewicz K."/>
            <person name="Wedrychowicz H."/>
        </authorList>
    </citation>
    <scope>NUCLEOTIDE SEQUENCE [LARGE SCALE GENOMIC DNA]</scope>
    <source>
        <strain evidence="5 6">IBRC-M 10683</strain>
    </source>
</reference>
<dbReference type="PANTHER" id="PTHR44688:SF16">
    <property type="entry name" value="DNA-BINDING TRANSCRIPTIONAL ACTIVATOR DEVR_DOSR"/>
    <property type="match status" value="1"/>
</dbReference>
<sequence length="660" mass="77042">MLHQDRKNHEIVIYRKKELDLFHHFISDHNNDLKVLHIHGSGGVGKSFLLSEFEEIAKVEGMDFIKIEASDFPTSTKEFVVHITRLLTSTTDETPQNLQHCLRLLASRANKRRVVLAIDTFEEMDSLERWFRQVFLRYIDPNIFIVTAGRKPLRGDWVASPAWRRITTQIHLDDFNLNQTMTYLNFYGIHDEQTIQTIWQFTDGHPLSLSIVPLLNLREENHESSSIESDNLLEILVTLTKRWLIEVKDNDLQELVEAAAVLKQFDQTSLSTILGKEIPLSIFKELTDLSFVKKAANGWAIHDLISDAILLELRNQNPELLTTLSERCATFYYERTLQTRNSYDISQFFYHLGDDFIQSTFFLEAFDPSLYFEPVEEYNFHEVEHFFDVKRENITTSEAKFYNRETNTSYTFHASLAHNKKEMELIDSSYVKNMGYDVARILKDKTGRTRGLSIIVPVHQGTINELKSEPVSRHYFTNLTKDEFNEFNVPKEEKAGWFIRMFDYTDPSDVAARSFTLYHLFPLLLSGGRILVSNPLPFFQKLLLNFGFEEVPNATHYDYGEDVPSPTYLLDVRGPRLAQYLRQFMSKAKETRLKRIMDAYSFTDREKNIVKLILKEKQNIEIANELYVAEVTVKKHITRIFAKVGVKNRRQLIRKLMGDN</sequence>
<evidence type="ECO:0000256" key="2">
    <source>
        <dbReference type="ARBA" id="ARBA00023125"/>
    </source>
</evidence>
<accession>A0A1M5JU25</accession>
<keyword evidence="2" id="KW-0238">DNA-binding</keyword>
<dbReference type="PANTHER" id="PTHR44688">
    <property type="entry name" value="DNA-BINDING TRANSCRIPTIONAL ACTIVATOR DEVR_DOSR"/>
    <property type="match status" value="1"/>
</dbReference>
<dbReference type="STRING" id="930117.SAMN05216225_103330"/>
<evidence type="ECO:0000313" key="6">
    <source>
        <dbReference type="Proteomes" id="UP000183988"/>
    </source>
</evidence>
<dbReference type="InterPro" id="IPR036388">
    <property type="entry name" value="WH-like_DNA-bd_sf"/>
</dbReference>
<dbReference type="EMBL" id="FQVW01000033">
    <property type="protein sequence ID" value="SHG44028.1"/>
    <property type="molecule type" value="Genomic_DNA"/>
</dbReference>
<organism evidence="5 6">
    <name type="scientific">Ornithinibacillus halophilus</name>
    <dbReference type="NCBI Taxonomy" id="930117"/>
    <lineage>
        <taxon>Bacteria</taxon>
        <taxon>Bacillati</taxon>
        <taxon>Bacillota</taxon>
        <taxon>Bacilli</taxon>
        <taxon>Bacillales</taxon>
        <taxon>Bacillaceae</taxon>
        <taxon>Ornithinibacillus</taxon>
    </lineage>
</organism>
<keyword evidence="6" id="KW-1185">Reference proteome</keyword>
<evidence type="ECO:0000313" key="5">
    <source>
        <dbReference type="EMBL" id="SHG44028.1"/>
    </source>
</evidence>
<dbReference type="InterPro" id="IPR049945">
    <property type="entry name" value="AAA_22"/>
</dbReference>
<proteinExistence type="predicted"/>
<name>A0A1M5JU25_9BACI</name>
<evidence type="ECO:0000259" key="4">
    <source>
        <dbReference type="PROSITE" id="PS50043"/>
    </source>
</evidence>
<dbReference type="RefSeq" id="WP_072891251.1">
    <property type="nucleotide sequence ID" value="NZ_FQVW01000033.1"/>
</dbReference>
<dbReference type="GO" id="GO:0006355">
    <property type="term" value="P:regulation of DNA-templated transcription"/>
    <property type="evidence" value="ECO:0007669"/>
    <property type="project" value="InterPro"/>
</dbReference>
<dbReference type="Gene3D" id="3.40.50.300">
    <property type="entry name" value="P-loop containing nucleotide triphosphate hydrolases"/>
    <property type="match status" value="1"/>
</dbReference>
<dbReference type="InterPro" id="IPR027417">
    <property type="entry name" value="P-loop_NTPase"/>
</dbReference>